<protein>
    <recommendedName>
        <fullName evidence="8 9">Catalase-peroxidase</fullName>
        <shortName evidence="8">CP</shortName>
        <ecNumber evidence="8 9">1.11.1.21</ecNumber>
    </recommendedName>
    <alternativeName>
        <fullName evidence="8">Peroxidase/catalase</fullName>
    </alternativeName>
</protein>
<gene>
    <name evidence="8 12" type="primary">katG</name>
    <name evidence="12" type="ORF">QUG98_02175</name>
</gene>
<feature type="site" description="Transition state stabilizer" evidence="8">
    <location>
        <position position="139"/>
    </location>
</feature>
<evidence type="ECO:0000313" key="12">
    <source>
        <dbReference type="EMBL" id="MDM7887249.1"/>
    </source>
</evidence>
<sequence>MSDDSTTGTDDTGQQHDGHHDTATPQGSSFHGSHARDADGTDTCSFHMAGSLPAGGDHLGGTFGQAPSSLEGWYPQRLRVELLHRNGIDADPLGADFDYAAAFATIDLEELKRDIKQLLTTSVDWWPADYGNYGPQMIRMAWHAAGTYRIADGRGGAGTAMQRFAPISSWWDNGNTDKSRRLLQPIKHKYGNALSWADLMVLTGNCALELMGLPTYGFGGGRLDAWEPDEGTWWGPEVWDPHHVESQDDMVQRDERWTGENGDADYDLQSPLAASHQALIYVNPEGPYANGDPMGSARDIRITFSRMAMNDEETVALIAGGHAFGKSHGQVPAAEIGPPPEIAPIEAMGLGWHNPQGAGNGKDTMTNGIEGSWTQDPTRWDNSYLENLFGHEWEQTKSPAGALQWTPKDPDAPRTPDAHVPGETHALMMMTSDIALKVDPAYREVCERFLADFDLFTTAFSKAWYKLTHRDMGPKHRYLGPETTISDDLLWQDPLPDAVGAPLTDADVDALRQAIRATGTAVSDLVVTAYSAASTYRDSDKRGGANGGRIALAPQKDWPINQRTVPVVETLRGVKATFEQGGKHVSLADLVVLAGCVGVEDAARAAGVDVSVPFTPGRVDASQEQTDIEMFEWLRPIADGFRNHVSERFADFAPGVAPEAVFLDRANLMTLTAPEWTVLTGGLRVLGANWDGSSTGVLTDRVGALTTDFFVNLTDTDLVWKKTDDTETTFTGTVQATGEERWTASRNDLVFGSNAQLRSIVDVYAGSDGQERFVRDFVAAWDKVMMLDRYDVKGHRRYGPMAA</sequence>
<dbReference type="NCBIfam" id="TIGR00198">
    <property type="entry name" value="cat_per_HPI"/>
    <property type="match status" value="1"/>
</dbReference>
<feature type="active site" description="Proton acceptor" evidence="8">
    <location>
        <position position="143"/>
    </location>
</feature>
<keyword evidence="6 8" id="KW-0376">Hydrogen peroxide</keyword>
<proteinExistence type="inferred from homology"/>
<dbReference type="InterPro" id="IPR019793">
    <property type="entry name" value="Peroxidases_heam-ligand_BS"/>
</dbReference>
<dbReference type="Gene3D" id="1.10.520.10">
    <property type="match status" value="2"/>
</dbReference>
<feature type="compositionally biased region" description="Low complexity" evidence="10">
    <location>
        <begin position="1"/>
        <end position="12"/>
    </location>
</feature>
<dbReference type="PRINTS" id="PR00460">
    <property type="entry name" value="BPEROXIDASE"/>
</dbReference>
<feature type="compositionally biased region" description="Basic and acidic residues" evidence="10">
    <location>
        <begin position="13"/>
        <end position="22"/>
    </location>
</feature>
<feature type="domain" description="Plant heme peroxidase family profile" evidence="11">
    <location>
        <begin position="177"/>
        <end position="480"/>
    </location>
</feature>
<dbReference type="PROSITE" id="PS00436">
    <property type="entry name" value="PEROXIDASE_2"/>
    <property type="match status" value="1"/>
</dbReference>
<dbReference type="PANTHER" id="PTHR30555">
    <property type="entry name" value="HYDROPEROXIDASE I, BIFUNCTIONAL CATALASE-PEROXIDASE"/>
    <property type="match status" value="1"/>
</dbReference>
<name>A0ABT7TEE5_9MICO</name>
<dbReference type="PRINTS" id="PR00458">
    <property type="entry name" value="PEROXIDASE"/>
</dbReference>
<accession>A0ABT7TEE5</accession>
<evidence type="ECO:0000256" key="10">
    <source>
        <dbReference type="SAM" id="MobiDB-lite"/>
    </source>
</evidence>
<comment type="PTM">
    <text evidence="8">Formation of the three residue Trp-Tyr-Met cross-link is important for the catalase, but not the peroxidase activity of the enzyme.</text>
</comment>
<keyword evidence="2 8" id="KW-0349">Heme</keyword>
<dbReference type="PROSITE" id="PS50873">
    <property type="entry name" value="PEROXIDASE_4"/>
    <property type="match status" value="1"/>
</dbReference>
<reference evidence="12 13" key="1">
    <citation type="submission" date="2023-06" db="EMBL/GenBank/DDBJ databases">
        <authorList>
            <person name="Feng G."/>
            <person name="Li J."/>
            <person name="Zhu H."/>
        </authorList>
    </citation>
    <scope>NUCLEOTIDE SEQUENCE [LARGE SCALE GENOMIC DNA]</scope>
    <source>
        <strain evidence="12 13">RHCJP20</strain>
    </source>
</reference>
<evidence type="ECO:0000256" key="9">
    <source>
        <dbReference type="RuleBase" id="RU003451"/>
    </source>
</evidence>
<dbReference type="InterPro" id="IPR019794">
    <property type="entry name" value="Peroxidases_AS"/>
</dbReference>
<evidence type="ECO:0000259" key="11">
    <source>
        <dbReference type="PROSITE" id="PS50873"/>
    </source>
</evidence>
<dbReference type="InterPro" id="IPR010255">
    <property type="entry name" value="Haem_peroxidase_sf"/>
</dbReference>
<dbReference type="InterPro" id="IPR000763">
    <property type="entry name" value="Catalase_peroxidase"/>
</dbReference>
<keyword evidence="1 8" id="KW-0575">Peroxidase</keyword>
<organism evidence="12 13">
    <name type="scientific">Curtobacterium subtropicum</name>
    <dbReference type="NCBI Taxonomy" id="3055138"/>
    <lineage>
        <taxon>Bacteria</taxon>
        <taxon>Bacillati</taxon>
        <taxon>Actinomycetota</taxon>
        <taxon>Actinomycetes</taxon>
        <taxon>Micrococcales</taxon>
        <taxon>Microbacteriaceae</taxon>
        <taxon>Curtobacterium</taxon>
    </lineage>
</organism>
<dbReference type="Gene3D" id="1.10.420.10">
    <property type="entry name" value="Peroxidase, domain 2"/>
    <property type="match status" value="2"/>
</dbReference>
<feature type="binding site" description="axial binding residue" evidence="8">
    <location>
        <position position="322"/>
    </location>
    <ligand>
        <name>heme b</name>
        <dbReference type="ChEBI" id="CHEBI:60344"/>
    </ligand>
    <ligandPart>
        <name>Fe</name>
        <dbReference type="ChEBI" id="CHEBI:18248"/>
    </ligandPart>
</feature>
<comment type="catalytic activity">
    <reaction evidence="8 9">
        <text>H2O2 + AH2 = A + 2 H2O</text>
        <dbReference type="Rhea" id="RHEA:30275"/>
        <dbReference type="ChEBI" id="CHEBI:13193"/>
        <dbReference type="ChEBI" id="CHEBI:15377"/>
        <dbReference type="ChEBI" id="CHEBI:16240"/>
        <dbReference type="ChEBI" id="CHEBI:17499"/>
        <dbReference type="EC" id="1.11.1.21"/>
    </reaction>
</comment>
<comment type="caution">
    <text evidence="12">The sequence shown here is derived from an EMBL/GenBank/DDBJ whole genome shotgun (WGS) entry which is preliminary data.</text>
</comment>
<evidence type="ECO:0000313" key="13">
    <source>
        <dbReference type="Proteomes" id="UP001235720"/>
    </source>
</evidence>
<comment type="catalytic activity">
    <reaction evidence="7 8 9">
        <text>2 H2O2 = O2 + 2 H2O</text>
        <dbReference type="Rhea" id="RHEA:20309"/>
        <dbReference type="ChEBI" id="CHEBI:15377"/>
        <dbReference type="ChEBI" id="CHEBI:15379"/>
        <dbReference type="ChEBI" id="CHEBI:16240"/>
        <dbReference type="EC" id="1.11.1.21"/>
    </reaction>
</comment>
<comment type="similarity">
    <text evidence="8 9">Belongs to the peroxidase family. Peroxidase/catalase subfamily.</text>
</comment>
<evidence type="ECO:0000256" key="6">
    <source>
        <dbReference type="ARBA" id="ARBA00023324"/>
    </source>
</evidence>
<keyword evidence="4 8" id="KW-0560">Oxidoreductase</keyword>
<evidence type="ECO:0000256" key="4">
    <source>
        <dbReference type="ARBA" id="ARBA00023002"/>
    </source>
</evidence>
<evidence type="ECO:0000256" key="5">
    <source>
        <dbReference type="ARBA" id="ARBA00023004"/>
    </source>
</evidence>
<evidence type="ECO:0000256" key="3">
    <source>
        <dbReference type="ARBA" id="ARBA00022723"/>
    </source>
</evidence>
<evidence type="ECO:0000256" key="2">
    <source>
        <dbReference type="ARBA" id="ARBA00022617"/>
    </source>
</evidence>
<comment type="cofactor">
    <cofactor evidence="8">
        <name>heme b</name>
        <dbReference type="ChEBI" id="CHEBI:60344"/>
    </cofactor>
    <text evidence="8">Binds 1 heme b (iron(II)-protoporphyrin IX) group per dimer.</text>
</comment>
<dbReference type="PROSITE" id="PS00435">
    <property type="entry name" value="PEROXIDASE_1"/>
    <property type="match status" value="1"/>
</dbReference>
<feature type="region of interest" description="Disordered" evidence="10">
    <location>
        <begin position="1"/>
        <end position="42"/>
    </location>
</feature>
<dbReference type="HAMAP" id="MF_01961">
    <property type="entry name" value="Catal_peroxid"/>
    <property type="match status" value="1"/>
</dbReference>
<evidence type="ECO:0000256" key="1">
    <source>
        <dbReference type="ARBA" id="ARBA00022559"/>
    </source>
</evidence>
<dbReference type="SUPFAM" id="SSF48113">
    <property type="entry name" value="Heme-dependent peroxidases"/>
    <property type="match status" value="2"/>
</dbReference>
<dbReference type="Proteomes" id="UP001235720">
    <property type="component" value="Unassembled WGS sequence"/>
</dbReference>
<keyword evidence="3 8" id="KW-0479">Metal-binding</keyword>
<dbReference type="Pfam" id="PF00141">
    <property type="entry name" value="peroxidase"/>
    <property type="match status" value="2"/>
</dbReference>
<keyword evidence="5 8" id="KW-0408">Iron</keyword>
<evidence type="ECO:0000256" key="8">
    <source>
        <dbReference type="HAMAP-Rule" id="MF_01961"/>
    </source>
</evidence>
<comment type="caution">
    <text evidence="8">Lacks conserved residue(s) required for the propagation of feature annotation.</text>
</comment>
<dbReference type="NCBIfam" id="NF011635">
    <property type="entry name" value="PRK15061.1"/>
    <property type="match status" value="1"/>
</dbReference>
<comment type="function">
    <text evidence="8">Bifunctional enzyme with both catalase and broad-spectrum peroxidase activity.</text>
</comment>
<evidence type="ECO:0000256" key="7">
    <source>
        <dbReference type="ARBA" id="ARBA00049145"/>
    </source>
</evidence>
<feature type="cross-link" description="Tryptophyl-tyrosyl-methioninium (Tyr-Met) (with Trp-142)" evidence="8">
    <location>
        <begin position="281"/>
        <end position="307"/>
    </location>
</feature>
<dbReference type="GO" id="GO:0004601">
    <property type="term" value="F:peroxidase activity"/>
    <property type="evidence" value="ECO:0007669"/>
    <property type="project" value="UniProtKB-KW"/>
</dbReference>
<dbReference type="RefSeq" id="WP_289468989.1">
    <property type="nucleotide sequence ID" value="NZ_JAUCMM010000001.1"/>
</dbReference>
<keyword evidence="13" id="KW-1185">Reference proteome</keyword>
<comment type="subunit">
    <text evidence="8">Homodimer or homotetramer.</text>
</comment>
<dbReference type="InterPro" id="IPR002016">
    <property type="entry name" value="Haem_peroxidase"/>
</dbReference>
<dbReference type="EMBL" id="JAUCMM010000001">
    <property type="protein sequence ID" value="MDM7887249.1"/>
    <property type="molecule type" value="Genomic_DNA"/>
</dbReference>
<dbReference type="EC" id="1.11.1.21" evidence="8 9"/>
<dbReference type="PANTHER" id="PTHR30555:SF0">
    <property type="entry name" value="CATALASE-PEROXIDASE"/>
    <property type="match status" value="1"/>
</dbReference>